<feature type="transmembrane region" description="Helical" evidence="13">
    <location>
        <begin position="20"/>
        <end position="39"/>
    </location>
</feature>
<dbReference type="Proteomes" id="UP000315947">
    <property type="component" value="Chromosome"/>
</dbReference>
<protein>
    <submittedName>
        <fullName evidence="15">Ion transporter</fullName>
    </submittedName>
</protein>
<dbReference type="Pfam" id="PF00520">
    <property type="entry name" value="Ion_trans"/>
    <property type="match status" value="1"/>
</dbReference>
<dbReference type="InterPro" id="IPR027359">
    <property type="entry name" value="Volt_channel_dom_sf"/>
</dbReference>
<evidence type="ECO:0000256" key="9">
    <source>
        <dbReference type="ARBA" id="ARBA00023065"/>
    </source>
</evidence>
<dbReference type="PANTHER" id="PTHR11537">
    <property type="entry name" value="VOLTAGE-GATED POTASSIUM CHANNEL"/>
    <property type="match status" value="1"/>
</dbReference>
<keyword evidence="5" id="KW-0631">Potassium channel</keyword>
<evidence type="ECO:0000256" key="2">
    <source>
        <dbReference type="ARBA" id="ARBA00022448"/>
    </source>
</evidence>
<dbReference type="InterPro" id="IPR028325">
    <property type="entry name" value="VG_K_chnl"/>
</dbReference>
<keyword evidence="16" id="KW-1185">Reference proteome</keyword>
<evidence type="ECO:0000259" key="14">
    <source>
        <dbReference type="Pfam" id="PF00520"/>
    </source>
</evidence>
<dbReference type="PANTHER" id="PTHR11537:SF254">
    <property type="entry name" value="POTASSIUM VOLTAGE-GATED CHANNEL PROTEIN SHAB"/>
    <property type="match status" value="1"/>
</dbReference>
<dbReference type="InterPro" id="IPR005821">
    <property type="entry name" value="Ion_trans_dom"/>
</dbReference>
<feature type="transmembrane region" description="Helical" evidence="13">
    <location>
        <begin position="128"/>
        <end position="150"/>
    </location>
</feature>
<reference evidence="15 16" key="1">
    <citation type="submission" date="2019-07" db="EMBL/GenBank/DDBJ databases">
        <title>Shewanella sp. YLB-06 whole genomic sequence.</title>
        <authorList>
            <person name="Yu L."/>
        </authorList>
    </citation>
    <scope>NUCLEOTIDE SEQUENCE [LARGE SCALE GENOMIC DNA]</scope>
    <source>
        <strain evidence="15 16">YLB-06</strain>
    </source>
</reference>
<comment type="subcellular location">
    <subcellularLocation>
        <location evidence="1">Membrane</location>
        <topology evidence="1">Multi-pass membrane protein</topology>
    </subcellularLocation>
</comment>
<keyword evidence="8 13" id="KW-1133">Transmembrane helix</keyword>
<sequence>MVNISRWFPETETHPTPFQLAMMVLSFLSVIVVLVLTFAKTEPETRRLLLMIDFSICMIFLSYFFVNLFKSDNKLLYLQHNWIDLVASIPAIEPLRLARLFQILRVIRLIRMTHSLIAPLVKQRRQATLASLLVAMVTILTISSVLMLIVESGAPDANIHTAENAIWWALVTISTVGYGDFYPVTTVGHVIGAIVIICGVSFFGVISGYMASIFIAPDETEKLETQSEEIKCELKMALDRMEKNQDQLMQEITLLHKEIKDIKEDKDRP</sequence>
<feature type="transmembrane region" description="Helical" evidence="13">
    <location>
        <begin position="190"/>
        <end position="216"/>
    </location>
</feature>
<evidence type="ECO:0000256" key="3">
    <source>
        <dbReference type="ARBA" id="ARBA00022538"/>
    </source>
</evidence>
<evidence type="ECO:0000256" key="7">
    <source>
        <dbReference type="ARBA" id="ARBA00022958"/>
    </source>
</evidence>
<accession>A0ABX5X5Q9</accession>
<evidence type="ECO:0000256" key="6">
    <source>
        <dbReference type="ARBA" id="ARBA00022882"/>
    </source>
</evidence>
<evidence type="ECO:0000256" key="10">
    <source>
        <dbReference type="ARBA" id="ARBA00023136"/>
    </source>
</evidence>
<gene>
    <name evidence="15" type="ORF">FM037_23865</name>
</gene>
<keyword evidence="3" id="KW-0633">Potassium transport</keyword>
<keyword evidence="12" id="KW-0175">Coiled coil</keyword>
<proteinExistence type="predicted"/>
<evidence type="ECO:0000313" key="15">
    <source>
        <dbReference type="EMBL" id="QDO85747.1"/>
    </source>
</evidence>
<dbReference type="Gene3D" id="1.10.287.70">
    <property type="match status" value="1"/>
</dbReference>
<evidence type="ECO:0000256" key="8">
    <source>
        <dbReference type="ARBA" id="ARBA00022989"/>
    </source>
</evidence>
<feature type="coiled-coil region" evidence="12">
    <location>
        <begin position="220"/>
        <end position="265"/>
    </location>
</feature>
<evidence type="ECO:0000256" key="1">
    <source>
        <dbReference type="ARBA" id="ARBA00004141"/>
    </source>
</evidence>
<dbReference type="EMBL" id="CP041614">
    <property type="protein sequence ID" value="QDO85747.1"/>
    <property type="molecule type" value="Genomic_DNA"/>
</dbReference>
<keyword evidence="11" id="KW-0407">Ion channel</keyword>
<dbReference type="PRINTS" id="PR00169">
    <property type="entry name" value="KCHANNEL"/>
</dbReference>
<feature type="domain" description="Ion transport" evidence="14">
    <location>
        <begin position="17"/>
        <end position="214"/>
    </location>
</feature>
<dbReference type="RefSeq" id="WP_142871329.1">
    <property type="nucleotide sequence ID" value="NZ_CP041614.1"/>
</dbReference>
<dbReference type="SUPFAM" id="SSF81324">
    <property type="entry name" value="Voltage-gated potassium channels"/>
    <property type="match status" value="1"/>
</dbReference>
<keyword evidence="10 13" id="KW-0472">Membrane</keyword>
<keyword evidence="4 13" id="KW-0812">Transmembrane</keyword>
<feature type="transmembrane region" description="Helical" evidence="13">
    <location>
        <begin position="48"/>
        <end position="66"/>
    </location>
</feature>
<dbReference type="Gene3D" id="1.20.120.350">
    <property type="entry name" value="Voltage-gated potassium channels. Chain C"/>
    <property type="match status" value="1"/>
</dbReference>
<keyword evidence="2" id="KW-0813">Transport</keyword>
<evidence type="ECO:0000256" key="12">
    <source>
        <dbReference type="SAM" id="Coils"/>
    </source>
</evidence>
<keyword evidence="9" id="KW-0406">Ion transport</keyword>
<evidence type="ECO:0000256" key="13">
    <source>
        <dbReference type="SAM" id="Phobius"/>
    </source>
</evidence>
<evidence type="ECO:0000313" key="16">
    <source>
        <dbReference type="Proteomes" id="UP000315947"/>
    </source>
</evidence>
<keyword evidence="7" id="KW-0630">Potassium</keyword>
<evidence type="ECO:0000256" key="4">
    <source>
        <dbReference type="ARBA" id="ARBA00022692"/>
    </source>
</evidence>
<evidence type="ECO:0000256" key="11">
    <source>
        <dbReference type="ARBA" id="ARBA00023303"/>
    </source>
</evidence>
<keyword evidence="6" id="KW-0851">Voltage-gated channel</keyword>
<evidence type="ECO:0000256" key="5">
    <source>
        <dbReference type="ARBA" id="ARBA00022826"/>
    </source>
</evidence>
<organism evidence="15 16">
    <name type="scientific">Shewanella psychropiezotolerans</name>
    <dbReference type="NCBI Taxonomy" id="2593655"/>
    <lineage>
        <taxon>Bacteria</taxon>
        <taxon>Pseudomonadati</taxon>
        <taxon>Pseudomonadota</taxon>
        <taxon>Gammaproteobacteria</taxon>
        <taxon>Alteromonadales</taxon>
        <taxon>Shewanellaceae</taxon>
        <taxon>Shewanella</taxon>
    </lineage>
</organism>
<name>A0ABX5X5Q9_9GAMM</name>